<evidence type="ECO:0000256" key="1">
    <source>
        <dbReference type="SAM" id="Coils"/>
    </source>
</evidence>
<protein>
    <submittedName>
        <fullName evidence="3">DUF2802 domain-containing protein</fullName>
    </submittedName>
</protein>
<reference evidence="4" key="1">
    <citation type="submission" date="2020-03" db="EMBL/GenBank/DDBJ databases">
        <title>Whole-genome sequence of the purple nonsulfur bacterium Rhodocyclus tenuis DSM112.</title>
        <authorList>
            <person name="Kyndt J.A."/>
            <person name="Meyer T.E."/>
        </authorList>
    </citation>
    <scope>NUCLEOTIDE SEQUENCE [LARGE SCALE GENOMIC DNA]</scope>
    <source>
        <strain evidence="4">DSM 112</strain>
    </source>
</reference>
<evidence type="ECO:0000256" key="2">
    <source>
        <dbReference type="SAM" id="Phobius"/>
    </source>
</evidence>
<accession>A0ABX0WFU9</accession>
<feature type="coiled-coil region" evidence="1">
    <location>
        <begin position="97"/>
        <end position="156"/>
    </location>
</feature>
<keyword evidence="4" id="KW-1185">Reference proteome</keyword>
<keyword evidence="2" id="KW-0812">Transmembrane</keyword>
<dbReference type="InterPro" id="IPR021244">
    <property type="entry name" value="DUF2802"/>
</dbReference>
<organism evidence="3 4">
    <name type="scientific">Rhodocyclus gracilis</name>
    <dbReference type="NCBI Taxonomy" id="2929842"/>
    <lineage>
        <taxon>Bacteria</taxon>
        <taxon>Pseudomonadati</taxon>
        <taxon>Pseudomonadota</taxon>
        <taxon>Betaproteobacteria</taxon>
        <taxon>Rhodocyclales</taxon>
        <taxon>Rhodocyclaceae</taxon>
        <taxon>Rhodocyclus</taxon>
    </lineage>
</organism>
<gene>
    <name evidence="3" type="ORF">HCX48_05110</name>
</gene>
<dbReference type="Proteomes" id="UP000720344">
    <property type="component" value="Unassembled WGS sequence"/>
</dbReference>
<sequence>MNPEVFASLSWRDALVGLVVLLAVYVGFVFLRMRALQRAPATSPVTPTAAGTALAAYAAVAEEPSLATPAPPAKEEPAPAAPTRVADFAWNEPPPLEPADRRDVEALEREAARLRNETAALRERVGLLDAELSRVRITLQDDITALRDELRREMEQASVTQHVSPLYGEAMQMALQGADALDIARRCGIARAEAELVVALTRNHDEAP</sequence>
<dbReference type="EMBL" id="JAATWB010000002">
    <property type="protein sequence ID" value="NJA88603.1"/>
    <property type="molecule type" value="Genomic_DNA"/>
</dbReference>
<comment type="caution">
    <text evidence="3">The sequence shown here is derived from an EMBL/GenBank/DDBJ whole genome shotgun (WGS) entry which is preliminary data.</text>
</comment>
<proteinExistence type="predicted"/>
<dbReference type="Pfam" id="PF10975">
    <property type="entry name" value="DUF2802"/>
    <property type="match status" value="1"/>
</dbReference>
<evidence type="ECO:0000313" key="4">
    <source>
        <dbReference type="Proteomes" id="UP000720344"/>
    </source>
</evidence>
<name>A0ABX0WFU9_9RHOO</name>
<keyword evidence="2" id="KW-0472">Membrane</keyword>
<keyword evidence="1" id="KW-0175">Coiled coil</keyword>
<feature type="transmembrane region" description="Helical" evidence="2">
    <location>
        <begin position="14"/>
        <end position="31"/>
    </location>
</feature>
<dbReference type="RefSeq" id="WP_167681064.1">
    <property type="nucleotide sequence ID" value="NZ_JAATWB010000002.1"/>
</dbReference>
<evidence type="ECO:0000313" key="3">
    <source>
        <dbReference type="EMBL" id="NJA88603.1"/>
    </source>
</evidence>
<keyword evidence="2" id="KW-1133">Transmembrane helix</keyword>